<protein>
    <submittedName>
        <fullName evidence="1">Uncharacterized protein</fullName>
    </submittedName>
</protein>
<dbReference type="Proteomes" id="UP000654370">
    <property type="component" value="Unassembled WGS sequence"/>
</dbReference>
<sequence length="110" mass="12321">MPAICNLLIVEIIMAPSVEGFFRYYSLFRVQLSTGMVYVKIDISEQHCQVQDIVDFCANAAITIVDIKDNLVTLKTPQTPVLVKVMLNLYLIDLHLEGSLTDEGFEDVAV</sequence>
<dbReference type="AlphaFoldDB" id="A0A8H7PZW8"/>
<accession>A0A8H7PZW8</accession>
<name>A0A8H7PZW8_MORIS</name>
<comment type="caution">
    <text evidence="1">The sequence shown here is derived from an EMBL/GenBank/DDBJ whole genome shotgun (WGS) entry which is preliminary data.</text>
</comment>
<evidence type="ECO:0000313" key="2">
    <source>
        <dbReference type="Proteomes" id="UP000654370"/>
    </source>
</evidence>
<keyword evidence="2" id="KW-1185">Reference proteome</keyword>
<reference evidence="1" key="1">
    <citation type="submission" date="2020-12" db="EMBL/GenBank/DDBJ databases">
        <title>Metabolic potential, ecology and presence of endohyphal bacteria is reflected in genomic diversity of Mucoromycotina.</title>
        <authorList>
            <person name="Muszewska A."/>
            <person name="Okrasinska A."/>
            <person name="Steczkiewicz K."/>
            <person name="Drgas O."/>
            <person name="Orlowska M."/>
            <person name="Perlinska-Lenart U."/>
            <person name="Aleksandrzak-Piekarczyk T."/>
            <person name="Szatraj K."/>
            <person name="Zielenkiewicz U."/>
            <person name="Pilsyk S."/>
            <person name="Malc E."/>
            <person name="Mieczkowski P."/>
            <person name="Kruszewska J.S."/>
            <person name="Biernat P."/>
            <person name="Pawlowska J."/>
        </authorList>
    </citation>
    <scope>NUCLEOTIDE SEQUENCE</scope>
    <source>
        <strain evidence="1">WA0000067209</strain>
    </source>
</reference>
<proteinExistence type="predicted"/>
<organism evidence="1 2">
    <name type="scientific">Mortierella isabellina</name>
    <name type="common">Filamentous fungus</name>
    <name type="synonym">Umbelopsis isabellina</name>
    <dbReference type="NCBI Taxonomy" id="91625"/>
    <lineage>
        <taxon>Eukaryota</taxon>
        <taxon>Fungi</taxon>
        <taxon>Fungi incertae sedis</taxon>
        <taxon>Mucoromycota</taxon>
        <taxon>Mucoromycotina</taxon>
        <taxon>Umbelopsidomycetes</taxon>
        <taxon>Umbelopsidales</taxon>
        <taxon>Umbelopsidaceae</taxon>
        <taxon>Umbelopsis</taxon>
    </lineage>
</organism>
<evidence type="ECO:0000313" key="1">
    <source>
        <dbReference type="EMBL" id="KAG2183522.1"/>
    </source>
</evidence>
<dbReference type="EMBL" id="JAEPQZ010000003">
    <property type="protein sequence ID" value="KAG2183522.1"/>
    <property type="molecule type" value="Genomic_DNA"/>
</dbReference>
<gene>
    <name evidence="1" type="ORF">INT43_006528</name>
</gene>